<evidence type="ECO:0000313" key="5">
    <source>
        <dbReference type="Proteomes" id="UP000622648"/>
    </source>
</evidence>
<proteinExistence type="predicted"/>
<evidence type="ECO:0000313" key="3">
    <source>
        <dbReference type="EMBL" id="TCO30948.1"/>
    </source>
</evidence>
<name>A0A4R2HLM2_9SPHI</name>
<reference evidence="3 4" key="3">
    <citation type="submission" date="2019-03" db="EMBL/GenBank/DDBJ databases">
        <title>Genomic Encyclopedia of Type Strains, Phase IV (KMG-IV): sequencing the most valuable type-strain genomes for metagenomic binning, comparative biology and taxonomic classification.</title>
        <authorList>
            <person name="Goeker M."/>
        </authorList>
    </citation>
    <scope>NUCLEOTIDE SEQUENCE [LARGE SCALE GENOMIC DNA]</scope>
    <source>
        <strain evidence="3 4">DSM 103236</strain>
    </source>
</reference>
<dbReference type="Proteomes" id="UP000295684">
    <property type="component" value="Unassembled WGS sequence"/>
</dbReference>
<dbReference type="EMBL" id="SLWO01000001">
    <property type="protein sequence ID" value="TCO30948.1"/>
    <property type="molecule type" value="Genomic_DNA"/>
</dbReference>
<evidence type="ECO:0000313" key="4">
    <source>
        <dbReference type="Proteomes" id="UP000295684"/>
    </source>
</evidence>
<evidence type="ECO:0000256" key="1">
    <source>
        <dbReference type="SAM" id="Phobius"/>
    </source>
</evidence>
<feature type="transmembrane region" description="Helical" evidence="1">
    <location>
        <begin position="6"/>
        <end position="24"/>
    </location>
</feature>
<dbReference type="EMBL" id="BMJO01000001">
    <property type="protein sequence ID" value="GGE43351.1"/>
    <property type="molecule type" value="Genomic_DNA"/>
</dbReference>
<accession>A0A4R2HLM2</accession>
<keyword evidence="1" id="KW-0812">Transmembrane</keyword>
<evidence type="ECO:0000313" key="2">
    <source>
        <dbReference type="EMBL" id="GGE43351.1"/>
    </source>
</evidence>
<sequence length="64" mass="6820">MGIILIYWFGVAVLFVVGVILVIVKSVKNEPLKPGLMLILVSVIMLVIGAGACAVILSNLNIRN</sequence>
<dbReference type="AlphaFoldDB" id="A0A4R2HLM2"/>
<keyword evidence="1" id="KW-1133">Transmembrane helix</keyword>
<dbReference type="Proteomes" id="UP000622648">
    <property type="component" value="Unassembled WGS sequence"/>
</dbReference>
<keyword evidence="1" id="KW-0472">Membrane</keyword>
<comment type="caution">
    <text evidence="3">The sequence shown here is derived from an EMBL/GenBank/DDBJ whole genome shotgun (WGS) entry which is preliminary data.</text>
</comment>
<reference evidence="5" key="2">
    <citation type="journal article" date="2019" name="Int. J. Syst. Evol. Microbiol.">
        <title>The Global Catalogue of Microorganisms (GCM) 10K type strain sequencing project: providing services to taxonomists for standard genome sequencing and annotation.</title>
        <authorList>
            <consortium name="The Broad Institute Genomics Platform"/>
            <consortium name="The Broad Institute Genome Sequencing Center for Infectious Disease"/>
            <person name="Wu L."/>
            <person name="Ma J."/>
        </authorList>
    </citation>
    <scope>NUCLEOTIDE SEQUENCE [LARGE SCALE GENOMIC DNA]</scope>
    <source>
        <strain evidence="5">CGMCC 1.15644</strain>
    </source>
</reference>
<feature type="transmembrane region" description="Helical" evidence="1">
    <location>
        <begin position="36"/>
        <end position="57"/>
    </location>
</feature>
<keyword evidence="5" id="KW-1185">Reference proteome</keyword>
<gene>
    <name evidence="3" type="ORF">EV200_101389</name>
    <name evidence="2" type="ORF">GCM10011413_06630</name>
</gene>
<reference evidence="2" key="1">
    <citation type="journal article" date="2014" name="Int. J. Syst. Evol. Microbiol.">
        <title>Complete genome of a new Firmicutes species belonging to the dominant human colonic microbiota ('Ruminococcus bicirculans') reveals two chromosomes and a selective capacity to utilize plant glucans.</title>
        <authorList>
            <consortium name="NISC Comparative Sequencing Program"/>
            <person name="Wegmann U."/>
            <person name="Louis P."/>
            <person name="Goesmann A."/>
            <person name="Henrissat B."/>
            <person name="Duncan S.H."/>
            <person name="Flint H.J."/>
        </authorList>
    </citation>
    <scope>NUCLEOTIDE SEQUENCE</scope>
    <source>
        <strain evidence="2">CGMCC 1.15644</strain>
    </source>
</reference>
<dbReference type="RefSeq" id="WP_132529123.1">
    <property type="nucleotide sequence ID" value="NZ_BMJO01000001.1"/>
</dbReference>
<protein>
    <submittedName>
        <fullName evidence="3">Uncharacterized protein</fullName>
    </submittedName>
</protein>
<organism evidence="3 4">
    <name type="scientific">Pedobacter psychrotolerans</name>
    <dbReference type="NCBI Taxonomy" id="1843235"/>
    <lineage>
        <taxon>Bacteria</taxon>
        <taxon>Pseudomonadati</taxon>
        <taxon>Bacteroidota</taxon>
        <taxon>Sphingobacteriia</taxon>
        <taxon>Sphingobacteriales</taxon>
        <taxon>Sphingobacteriaceae</taxon>
        <taxon>Pedobacter</taxon>
    </lineage>
</organism>
<reference evidence="2" key="4">
    <citation type="submission" date="2024-05" db="EMBL/GenBank/DDBJ databases">
        <authorList>
            <person name="Sun Q."/>
            <person name="Zhou Y."/>
        </authorList>
    </citation>
    <scope>NUCLEOTIDE SEQUENCE</scope>
    <source>
        <strain evidence="2">CGMCC 1.15644</strain>
    </source>
</reference>